<proteinExistence type="predicted"/>
<dbReference type="Proteomes" id="UP001238496">
    <property type="component" value="Unassembled WGS sequence"/>
</dbReference>
<evidence type="ECO:0000313" key="2">
    <source>
        <dbReference type="EMBL" id="MDQ0423234.1"/>
    </source>
</evidence>
<dbReference type="PANTHER" id="PTHR45228:SF5">
    <property type="entry name" value="CYCLIC DI-GMP PHOSPHODIESTERASE VC_1348-RELATED"/>
    <property type="match status" value="1"/>
</dbReference>
<feature type="domain" description="HD-GYP" evidence="1">
    <location>
        <begin position="256"/>
        <end position="447"/>
    </location>
</feature>
<evidence type="ECO:0000313" key="3">
    <source>
        <dbReference type="Proteomes" id="UP001238496"/>
    </source>
</evidence>
<gene>
    <name evidence="2" type="ORF">J2045_004286</name>
</gene>
<reference evidence="2 3" key="1">
    <citation type="submission" date="2023-07" db="EMBL/GenBank/DDBJ databases">
        <title>Genomic Encyclopedia of Type Strains, Phase IV (KMG-IV): sequencing the most valuable type-strain genomes for metagenomic binning, comparative biology and taxonomic classification.</title>
        <authorList>
            <person name="Goeker M."/>
        </authorList>
    </citation>
    <scope>NUCLEOTIDE SEQUENCE [LARGE SCALE GENOMIC DNA]</scope>
    <source>
        <strain evidence="2 3">DSM 1111</strain>
    </source>
</reference>
<dbReference type="InterPro" id="IPR052020">
    <property type="entry name" value="Cyclic_di-GMP/3'3'-cGAMP_PDE"/>
</dbReference>
<dbReference type="SMART" id="SM00471">
    <property type="entry name" value="HDc"/>
    <property type="match status" value="1"/>
</dbReference>
<sequence length="447" mass="48778">MPASIRIAELIGALSHALDLTGGQDPGHCIRTAHIGSAIGRRLGLSEQQLHDLYYTLMLKDLGCSANAMRMCELFDTDDTSFKRDFKRVDGTLPSLLRQVFRHAGRRRGTLARVGAVLKALRRGRHAAELVALRCNRGAEIAWQMRFSADVASGIRDLDEHFDGSGRPQGLKGEAIHLSARIALAAQILDVYQTHEGRTAALSEIRRRKGRWLDPKIADTLLALAAEPGFWDDLDAPDLEEKVLAAEPGQAVIFADEDYIDDIVEGFARVIDAKSPYTAGHSDRVAEFTDRIAVELGLPPAERRTLRRAALLHDIGKLGVSARVLNKPAKLDAEEWTEMRAHAAHSERILSRIPAFAELAEIGGAHHERLDGSGYPRGLKGDQISFATRIIATADVFEALTGERPYRAALPTHDALEMIKANAGEHHDPVCVAALEAALARKAQAAA</sequence>
<dbReference type="PANTHER" id="PTHR45228">
    <property type="entry name" value="CYCLIC DI-GMP PHOSPHODIESTERASE TM_0186-RELATED"/>
    <property type="match status" value="1"/>
</dbReference>
<protein>
    <submittedName>
        <fullName evidence="2">HD-GYP domain-containing protein (C-di-GMP phosphodiesterase class II)</fullName>
    </submittedName>
</protein>
<name>A0ABU0GE78_9HYPH</name>
<dbReference type="PROSITE" id="PS51832">
    <property type="entry name" value="HD_GYP"/>
    <property type="match status" value="1"/>
</dbReference>
<dbReference type="EMBL" id="JAUSUW010000017">
    <property type="protein sequence ID" value="MDQ0423234.1"/>
    <property type="molecule type" value="Genomic_DNA"/>
</dbReference>
<dbReference type="RefSeq" id="WP_307376846.1">
    <property type="nucleotide sequence ID" value="NZ_JAUSUW010000017.1"/>
</dbReference>
<keyword evidence="3" id="KW-1185">Reference proteome</keyword>
<organism evidence="2 3">
    <name type="scientific">Peteryoungia aggregata LMG 23059</name>
    <dbReference type="NCBI Taxonomy" id="1368425"/>
    <lineage>
        <taxon>Bacteria</taxon>
        <taxon>Pseudomonadati</taxon>
        <taxon>Pseudomonadota</taxon>
        <taxon>Alphaproteobacteria</taxon>
        <taxon>Hyphomicrobiales</taxon>
        <taxon>Rhizobiaceae</taxon>
        <taxon>Peteryoungia</taxon>
    </lineage>
</organism>
<dbReference type="CDD" id="cd00077">
    <property type="entry name" value="HDc"/>
    <property type="match status" value="1"/>
</dbReference>
<dbReference type="Pfam" id="PF13487">
    <property type="entry name" value="HD_5"/>
    <property type="match status" value="2"/>
</dbReference>
<evidence type="ECO:0000259" key="1">
    <source>
        <dbReference type="PROSITE" id="PS51832"/>
    </source>
</evidence>
<dbReference type="InterPro" id="IPR003607">
    <property type="entry name" value="HD/PDEase_dom"/>
</dbReference>
<dbReference type="InterPro" id="IPR037522">
    <property type="entry name" value="HD_GYP_dom"/>
</dbReference>
<accession>A0ABU0GE78</accession>
<dbReference type="SUPFAM" id="SSF109604">
    <property type="entry name" value="HD-domain/PDEase-like"/>
    <property type="match status" value="2"/>
</dbReference>
<comment type="caution">
    <text evidence="2">The sequence shown here is derived from an EMBL/GenBank/DDBJ whole genome shotgun (WGS) entry which is preliminary data.</text>
</comment>
<dbReference type="Gene3D" id="1.10.3210.10">
    <property type="entry name" value="Hypothetical protein af1432"/>
    <property type="match status" value="3"/>
</dbReference>